<dbReference type="RefSeq" id="WP_083865651.1">
    <property type="nucleotide sequence ID" value="NZ_JAGGMQ010000001.1"/>
</dbReference>
<protein>
    <recommendedName>
        <fullName evidence="4">DUF1120 domain-containing protein</fullName>
    </recommendedName>
</protein>
<comment type="caution">
    <text evidence="2">The sequence shown here is derived from an EMBL/GenBank/DDBJ whole genome shotgun (WGS) entry which is preliminary data.</text>
</comment>
<dbReference type="Pfam" id="PF06551">
    <property type="entry name" value="DUF1120"/>
    <property type="match status" value="1"/>
</dbReference>
<keyword evidence="3" id="KW-1185">Reference proteome</keyword>
<evidence type="ECO:0008006" key="4">
    <source>
        <dbReference type="Google" id="ProtNLM"/>
    </source>
</evidence>
<feature type="signal peptide" evidence="1">
    <location>
        <begin position="1"/>
        <end position="28"/>
    </location>
</feature>
<dbReference type="EMBL" id="JAGGMQ010000001">
    <property type="protein sequence ID" value="MBP2170535.1"/>
    <property type="molecule type" value="Genomic_DNA"/>
</dbReference>
<dbReference type="InterPro" id="IPR010546">
    <property type="entry name" value="DUF1120"/>
</dbReference>
<name>A0ABS4PD17_9GAMM</name>
<accession>A0ABS4PD17</accession>
<evidence type="ECO:0000313" key="2">
    <source>
        <dbReference type="EMBL" id="MBP2170535.1"/>
    </source>
</evidence>
<keyword evidence="1" id="KW-0732">Signal</keyword>
<gene>
    <name evidence="2" type="ORF">J2125_003727</name>
</gene>
<organism evidence="2 3">
    <name type="scientific">Winslowiella toletana</name>
    <dbReference type="NCBI Taxonomy" id="92490"/>
    <lineage>
        <taxon>Bacteria</taxon>
        <taxon>Pseudomonadati</taxon>
        <taxon>Pseudomonadota</taxon>
        <taxon>Gammaproteobacteria</taxon>
        <taxon>Enterobacterales</taxon>
        <taxon>Erwiniaceae</taxon>
        <taxon>Winslowiella</taxon>
    </lineage>
</organism>
<feature type="chain" id="PRO_5045835732" description="DUF1120 domain-containing protein" evidence="1">
    <location>
        <begin position="29"/>
        <end position="233"/>
    </location>
</feature>
<evidence type="ECO:0000313" key="3">
    <source>
        <dbReference type="Proteomes" id="UP001195624"/>
    </source>
</evidence>
<reference evidence="2 3" key="1">
    <citation type="submission" date="2021-03" db="EMBL/GenBank/DDBJ databases">
        <authorList>
            <person name="D'Agostino P."/>
            <person name="Huntemann M."/>
            <person name="Clum A."/>
            <person name="Spunde A."/>
            <person name="Palaniappan K."/>
            <person name="Ritter S."/>
            <person name="Mikhailova N."/>
            <person name="Chen I.-M."/>
            <person name="Stamatis D."/>
            <person name="Reddy T."/>
            <person name="O'Malley R."/>
            <person name="Daum C."/>
            <person name="Shapiro N."/>
            <person name="Ivanova N."/>
            <person name="Kyrpides N."/>
            <person name="Woyke T."/>
        </authorList>
    </citation>
    <scope>NUCLEOTIDE SEQUENCE [LARGE SCALE GENOMIC DNA]</scope>
    <source>
        <strain evidence="2 3">WS4403</strain>
    </source>
</reference>
<reference evidence="3" key="2">
    <citation type="submission" date="2023-07" db="EMBL/GenBank/DDBJ databases">
        <title>Genome mining of underrepresented organisms for secondary metabolites.</title>
        <authorList>
            <person name="D'Agostino P.M."/>
        </authorList>
    </citation>
    <scope>NUCLEOTIDE SEQUENCE [LARGE SCALE GENOMIC DNA]</scope>
    <source>
        <strain evidence="3">WS4403</strain>
    </source>
</reference>
<proteinExistence type="predicted"/>
<evidence type="ECO:0000256" key="1">
    <source>
        <dbReference type="SAM" id="SignalP"/>
    </source>
</evidence>
<dbReference type="Proteomes" id="UP001195624">
    <property type="component" value="Unassembled WGS sequence"/>
</dbReference>
<sequence>MTKDCNGAITKSILAILLTIMMPGFVAAQQTATLQVQGRIIPSACGISLSDAGLVTFDDVIPDPTEDRQLGSKNLTMTISCGAPTHIAWAAQDESFSSLYVGRVENATENGAPVVEKRGMFGLGWADSAQTSKLGAFTIASIPSGIQSDAAGDTAVGHLRQEGDWVFSNGLMFNGRDEVRWQTIIDQSTRQPAAFRMATFPLRISALLQKLDGSTIADDIQLTGRATLSLVYL</sequence>